<dbReference type="RefSeq" id="WP_015869348.1">
    <property type="nucleotide sequence ID" value="NC_012785.1"/>
</dbReference>
<evidence type="ECO:0000313" key="3">
    <source>
        <dbReference type="EMBL" id="ACR80707.1"/>
    </source>
</evidence>
<organism evidence="3 4">
    <name type="scientific">Kosmotoga olearia (strain ATCC BAA-1733 / DSM 21960 / TBF 19.5.1)</name>
    <dbReference type="NCBI Taxonomy" id="521045"/>
    <lineage>
        <taxon>Bacteria</taxon>
        <taxon>Thermotogati</taxon>
        <taxon>Thermotogota</taxon>
        <taxon>Thermotogae</taxon>
        <taxon>Kosmotogales</taxon>
        <taxon>Kosmotogaceae</taxon>
        <taxon>Kosmotoga</taxon>
    </lineage>
</organism>
<dbReference type="eggNOG" id="COG0391">
    <property type="taxonomic scope" value="Bacteria"/>
</dbReference>
<dbReference type="NCBIfam" id="TIGR01826">
    <property type="entry name" value="CofD_related"/>
    <property type="match status" value="1"/>
</dbReference>
<dbReference type="InterPro" id="IPR038136">
    <property type="entry name" value="CofD-like_dom_sf"/>
</dbReference>
<protein>
    <recommendedName>
        <fullName evidence="2">Putative gluconeogenesis factor</fullName>
    </recommendedName>
</protein>
<keyword evidence="4" id="KW-1185">Reference proteome</keyword>
<dbReference type="GO" id="GO:0043743">
    <property type="term" value="F:LPPG:FO 2-phospho-L-lactate transferase activity"/>
    <property type="evidence" value="ECO:0007669"/>
    <property type="project" value="InterPro"/>
</dbReference>
<dbReference type="Gene3D" id="3.40.50.10680">
    <property type="entry name" value="CofD-like domains"/>
    <property type="match status" value="1"/>
</dbReference>
<dbReference type="STRING" id="521045.Kole_2029"/>
<accession>C5CHN1</accession>
<name>C5CHN1_KOSOT</name>
<dbReference type="GO" id="GO:0005737">
    <property type="term" value="C:cytoplasm"/>
    <property type="evidence" value="ECO:0007669"/>
    <property type="project" value="UniProtKB-SubCell"/>
</dbReference>
<dbReference type="EMBL" id="CP001634">
    <property type="protein sequence ID" value="ACR80707.1"/>
    <property type="molecule type" value="Genomic_DNA"/>
</dbReference>
<reference evidence="3 4" key="2">
    <citation type="journal article" date="2011" name="J. Bacteriol.">
        <title>Genome Sequence of Kosmotoga olearia Strain TBF 19.5.1, a Thermophilic Bacterium with a Wide Growth Temperature Range, Isolated from the Troll B Oil Platform in the North Sea.</title>
        <authorList>
            <person name="Swithers K.S."/>
            <person name="Dipippo J.L."/>
            <person name="Bruce D.C."/>
            <person name="Detter C."/>
            <person name="Tapia R."/>
            <person name="Han S."/>
            <person name="Goodwin L.A."/>
            <person name="Han J."/>
            <person name="Woyke T."/>
            <person name="Pitluck S."/>
            <person name="Pennacchio L."/>
            <person name="Nolan M."/>
            <person name="Mikhailova N."/>
            <person name="Land M.L."/>
            <person name="Nesbo C.L."/>
            <person name="Gogarten J.P."/>
            <person name="Noll K.M."/>
        </authorList>
    </citation>
    <scope>NUCLEOTIDE SEQUENCE [LARGE SCALE GENOMIC DNA]</scope>
    <source>
        <strain evidence="4">ATCC BAA-1733 / DSM 21960 / TBF 19.5.1</strain>
    </source>
</reference>
<evidence type="ECO:0000313" key="4">
    <source>
        <dbReference type="Proteomes" id="UP000002382"/>
    </source>
</evidence>
<comment type="similarity">
    <text evidence="2">Belongs to the gluconeogenesis factor family.</text>
</comment>
<gene>
    <name evidence="3" type="ordered locus">Kole_2029</name>
</gene>
<dbReference type="PANTHER" id="PTHR30135">
    <property type="entry name" value="UNCHARACTERIZED PROTEIN YVCK-RELATED"/>
    <property type="match status" value="1"/>
</dbReference>
<dbReference type="GO" id="GO:0008360">
    <property type="term" value="P:regulation of cell shape"/>
    <property type="evidence" value="ECO:0007669"/>
    <property type="project" value="UniProtKB-UniRule"/>
</dbReference>
<evidence type="ECO:0000256" key="2">
    <source>
        <dbReference type="HAMAP-Rule" id="MF_00973"/>
    </source>
</evidence>
<evidence type="ECO:0000256" key="1">
    <source>
        <dbReference type="ARBA" id="ARBA00022490"/>
    </source>
</evidence>
<dbReference type="InterPro" id="IPR002882">
    <property type="entry name" value="CofD"/>
</dbReference>
<comment type="subcellular location">
    <subcellularLocation>
        <location evidence="2">Cytoplasm</location>
    </subcellularLocation>
</comment>
<dbReference type="OrthoDB" id="9783842at2"/>
<dbReference type="SUPFAM" id="SSF142338">
    <property type="entry name" value="CofD-like"/>
    <property type="match status" value="1"/>
</dbReference>
<reference evidence="3 4" key="1">
    <citation type="submission" date="2009-06" db="EMBL/GenBank/DDBJ databases">
        <title>Complete sequence of Thermotogales bacterium TBF 19.5.1.</title>
        <authorList>
            <consortium name="US DOE Joint Genome Institute"/>
            <person name="Lucas S."/>
            <person name="Copeland A."/>
            <person name="Lapidus A."/>
            <person name="Glavina del Rio T."/>
            <person name="Tice H."/>
            <person name="Bruce D."/>
            <person name="Goodwin L."/>
            <person name="Pitluck S."/>
            <person name="Chertkov O."/>
            <person name="Brettin T."/>
            <person name="Detter J.C."/>
            <person name="Han C."/>
            <person name="Schmutz J."/>
            <person name="Larimer F."/>
            <person name="Land M."/>
            <person name="Hauser L."/>
            <person name="Kyrpides N."/>
            <person name="Ovchinnikova G."/>
            <person name="Noll K."/>
        </authorList>
    </citation>
    <scope>NUCLEOTIDE SEQUENCE [LARGE SCALE GENOMIC DNA]</scope>
    <source>
        <strain evidence="4">ATCC BAA-1733 / DSM 21960 / TBF 19.5.1</strain>
    </source>
</reference>
<dbReference type="KEGG" id="kol:Kole_2029"/>
<dbReference type="Pfam" id="PF01933">
    <property type="entry name" value="CofD"/>
    <property type="match status" value="1"/>
</dbReference>
<dbReference type="AlphaFoldDB" id="C5CHN1"/>
<dbReference type="CDD" id="cd07187">
    <property type="entry name" value="YvcK_like"/>
    <property type="match status" value="1"/>
</dbReference>
<dbReference type="Proteomes" id="UP000002382">
    <property type="component" value="Chromosome"/>
</dbReference>
<sequence length="320" mass="35031">MKRIVVIGGGTGISTVGRALKSLPFNLTFIVTITDDGGSSGLLRRDLSIPPPGDIRNNLIALADDEELLTKIFSFRFRSPELKNHSLGNLIIAGLTELLGSFPEAVAAASRLLKINGTVLPVADGLVHLIGRLANGEHVVGETEVSRHGKEIIELMLDPEIEALPQVLEAIGAADAIFIGPGSLLTSIVPNFLVKGVKEVLQSSNAPKVFIANLVTQPGETDGFSLRKHVEIVEKYSGIKLDKIYWTDVSKFTGKTLKRYIGKGYFPVINDMKEDPRTVELPGVEERLIVDNRRKKVLRHSQKDILFIARDLKLVEECQE</sequence>
<keyword evidence="1 2" id="KW-0963">Cytoplasm</keyword>
<proteinExistence type="inferred from homology"/>
<comment type="function">
    <text evidence="2">Required for morphogenesis under gluconeogenic growth conditions.</text>
</comment>
<dbReference type="PANTHER" id="PTHR30135:SF3">
    <property type="entry name" value="GLUCONEOGENESIS FACTOR-RELATED"/>
    <property type="match status" value="1"/>
</dbReference>
<dbReference type="HOGENOM" id="CLU_044041_0_1_0"/>
<dbReference type="HAMAP" id="MF_00973">
    <property type="entry name" value="Gluconeogen_factor"/>
    <property type="match status" value="1"/>
</dbReference>
<dbReference type="InterPro" id="IPR010119">
    <property type="entry name" value="Gluconeogen_factor"/>
</dbReference>